<reference evidence="2" key="2">
    <citation type="submission" date="2023-01" db="EMBL/GenBank/DDBJ databases">
        <title>Draft genome sequence of Maritalea porphyrae strain NBRC 107169.</title>
        <authorList>
            <person name="Sun Q."/>
            <person name="Mori K."/>
        </authorList>
    </citation>
    <scope>NUCLEOTIDE SEQUENCE</scope>
    <source>
        <strain evidence="2">NBRC 107169</strain>
    </source>
</reference>
<reference evidence="2" key="1">
    <citation type="journal article" date="2014" name="Int. J. Syst. Evol. Microbiol.">
        <title>Complete genome of a new Firmicutes species belonging to the dominant human colonic microbiota ('Ruminococcus bicirculans') reveals two chromosomes and a selective capacity to utilize plant glucans.</title>
        <authorList>
            <consortium name="NISC Comparative Sequencing Program"/>
            <person name="Wegmann U."/>
            <person name="Louis P."/>
            <person name="Goesmann A."/>
            <person name="Henrissat B."/>
            <person name="Duncan S.H."/>
            <person name="Flint H.J."/>
        </authorList>
    </citation>
    <scope>NUCLEOTIDE SEQUENCE</scope>
    <source>
        <strain evidence="2">NBRC 107169</strain>
    </source>
</reference>
<comment type="caution">
    <text evidence="2">The sequence shown here is derived from an EMBL/GenBank/DDBJ whole genome shotgun (WGS) entry which is preliminary data.</text>
</comment>
<protein>
    <submittedName>
        <fullName evidence="2">Transcriptional regulator</fullName>
    </submittedName>
</protein>
<dbReference type="Pfam" id="PF01381">
    <property type="entry name" value="HTH_3"/>
    <property type="match status" value="1"/>
</dbReference>
<dbReference type="PANTHER" id="PTHR35010">
    <property type="entry name" value="BLL4672 PROTEIN-RELATED"/>
    <property type="match status" value="1"/>
</dbReference>
<dbReference type="SUPFAM" id="SSF47413">
    <property type="entry name" value="lambda repressor-like DNA-binding domains"/>
    <property type="match status" value="1"/>
</dbReference>
<dbReference type="Pfam" id="PF17765">
    <property type="entry name" value="MLTR_LBD"/>
    <property type="match status" value="1"/>
</dbReference>
<evidence type="ECO:0000259" key="1">
    <source>
        <dbReference type="PROSITE" id="PS50943"/>
    </source>
</evidence>
<dbReference type="CDD" id="cd00093">
    <property type="entry name" value="HTH_XRE"/>
    <property type="match status" value="1"/>
</dbReference>
<dbReference type="Gene3D" id="1.10.260.40">
    <property type="entry name" value="lambda repressor-like DNA-binding domains"/>
    <property type="match status" value="1"/>
</dbReference>
<dbReference type="InterPro" id="IPR041413">
    <property type="entry name" value="MLTR_LBD"/>
</dbReference>
<proteinExistence type="predicted"/>
<dbReference type="InterPro" id="IPR001387">
    <property type="entry name" value="Cro/C1-type_HTH"/>
</dbReference>
<feature type="domain" description="HTH cro/C1-type" evidence="1">
    <location>
        <begin position="8"/>
        <end position="62"/>
    </location>
</feature>
<dbReference type="EMBL" id="BSNI01000005">
    <property type="protein sequence ID" value="GLQ19039.1"/>
    <property type="molecule type" value="Genomic_DNA"/>
</dbReference>
<dbReference type="Proteomes" id="UP001161405">
    <property type="component" value="Unassembled WGS sequence"/>
</dbReference>
<dbReference type="SMART" id="SM00530">
    <property type="entry name" value="HTH_XRE"/>
    <property type="match status" value="1"/>
</dbReference>
<dbReference type="Gene3D" id="3.30.450.180">
    <property type="match status" value="1"/>
</dbReference>
<gene>
    <name evidence="2" type="ORF">GCM10007879_32880</name>
</gene>
<dbReference type="PROSITE" id="PS50943">
    <property type="entry name" value="HTH_CROC1"/>
    <property type="match status" value="1"/>
</dbReference>
<keyword evidence="3" id="KW-1185">Reference proteome</keyword>
<name>A0ABQ5UUV0_9HYPH</name>
<accession>A0ABQ5UUV0</accession>
<sequence length="258" mass="29478">MNNFGHILSAERKSRGISQHRLANEVETTQRHLSFLETGRSKPSREMIIRLAEALQMSLSQRSELFESAGFTSPYKSRSMDSQSIRQTIHILENYVLSNWPFPGIIMDPEMNILSFNQSAKILFMLPDHSDTPMNVYDILLSNGFMERVQNWEELSWAVYLRLRRQARKHPQFQQKLESYEASGLFDDAIKRLANSSDVPPFIPILMEFEDGTKLQFTSIEAGLSTVHDDILSGITIEMVLPLNGVSDQIIRSLAKAN</sequence>
<evidence type="ECO:0000313" key="2">
    <source>
        <dbReference type="EMBL" id="GLQ19039.1"/>
    </source>
</evidence>
<organism evidence="2 3">
    <name type="scientific">Maritalea porphyrae</name>
    <dbReference type="NCBI Taxonomy" id="880732"/>
    <lineage>
        <taxon>Bacteria</taxon>
        <taxon>Pseudomonadati</taxon>
        <taxon>Pseudomonadota</taxon>
        <taxon>Alphaproteobacteria</taxon>
        <taxon>Hyphomicrobiales</taxon>
        <taxon>Devosiaceae</taxon>
        <taxon>Maritalea</taxon>
    </lineage>
</organism>
<dbReference type="PANTHER" id="PTHR35010:SF4">
    <property type="entry name" value="BLL5781 PROTEIN"/>
    <property type="match status" value="1"/>
</dbReference>
<dbReference type="InterPro" id="IPR010982">
    <property type="entry name" value="Lambda_DNA-bd_dom_sf"/>
</dbReference>
<dbReference type="RefSeq" id="WP_284366349.1">
    <property type="nucleotide sequence ID" value="NZ_BSNI01000005.1"/>
</dbReference>
<evidence type="ECO:0000313" key="3">
    <source>
        <dbReference type="Proteomes" id="UP001161405"/>
    </source>
</evidence>